<dbReference type="AlphaFoldDB" id="A0A174KZE7"/>
<dbReference type="Pfam" id="PF00672">
    <property type="entry name" value="HAMP"/>
    <property type="match status" value="1"/>
</dbReference>
<dbReference type="InterPro" id="IPR036890">
    <property type="entry name" value="HATPase_C_sf"/>
</dbReference>
<dbReference type="FunFam" id="3.30.565.10:FF:000006">
    <property type="entry name" value="Sensor histidine kinase WalK"/>
    <property type="match status" value="1"/>
</dbReference>
<dbReference type="InterPro" id="IPR050351">
    <property type="entry name" value="BphY/WalK/GraS-like"/>
</dbReference>
<dbReference type="Gene3D" id="3.30.565.10">
    <property type="entry name" value="Histidine kinase-like ATPase, C-terminal domain"/>
    <property type="match status" value="1"/>
</dbReference>
<dbReference type="Gene3D" id="6.10.340.10">
    <property type="match status" value="1"/>
</dbReference>
<reference evidence="13 14" key="1">
    <citation type="submission" date="2015-09" db="EMBL/GenBank/DDBJ databases">
        <authorList>
            <consortium name="Pathogen Informatics"/>
        </authorList>
    </citation>
    <scope>NUCLEOTIDE SEQUENCE [LARGE SCALE GENOMIC DNA]</scope>
    <source>
        <strain evidence="13 14">2789STDY5834856</strain>
    </source>
</reference>
<dbReference type="InterPro" id="IPR003660">
    <property type="entry name" value="HAMP_dom"/>
</dbReference>
<evidence type="ECO:0000256" key="3">
    <source>
        <dbReference type="ARBA" id="ARBA00012438"/>
    </source>
</evidence>
<evidence type="ECO:0000256" key="8">
    <source>
        <dbReference type="ARBA" id="ARBA00023136"/>
    </source>
</evidence>
<keyword evidence="8 10" id="KW-0472">Membrane</keyword>
<dbReference type="Proteomes" id="UP000095594">
    <property type="component" value="Unassembled WGS sequence"/>
</dbReference>
<evidence type="ECO:0000256" key="2">
    <source>
        <dbReference type="ARBA" id="ARBA00004370"/>
    </source>
</evidence>
<dbReference type="Pfam" id="PF02518">
    <property type="entry name" value="HATPase_c"/>
    <property type="match status" value="1"/>
</dbReference>
<dbReference type="InterPro" id="IPR036097">
    <property type="entry name" value="HisK_dim/P_sf"/>
</dbReference>
<keyword evidence="10" id="KW-1133">Transmembrane helix</keyword>
<keyword evidence="6 13" id="KW-0418">Kinase</keyword>
<evidence type="ECO:0000259" key="11">
    <source>
        <dbReference type="PROSITE" id="PS50109"/>
    </source>
</evidence>
<dbReference type="PROSITE" id="PS50885">
    <property type="entry name" value="HAMP"/>
    <property type="match status" value="1"/>
</dbReference>
<keyword evidence="9" id="KW-0175">Coiled coil</keyword>
<comment type="catalytic activity">
    <reaction evidence="1">
        <text>ATP + protein L-histidine = ADP + protein N-phospho-L-histidine.</text>
        <dbReference type="EC" id="2.7.13.3"/>
    </reaction>
</comment>
<keyword evidence="7" id="KW-0902">Two-component regulatory system</keyword>
<dbReference type="InterPro" id="IPR004358">
    <property type="entry name" value="Sig_transdc_His_kin-like_C"/>
</dbReference>
<dbReference type="InterPro" id="IPR003661">
    <property type="entry name" value="HisK_dim/P_dom"/>
</dbReference>
<feature type="transmembrane region" description="Helical" evidence="10">
    <location>
        <begin position="178"/>
        <end position="198"/>
    </location>
</feature>
<dbReference type="SUPFAM" id="SSF55874">
    <property type="entry name" value="ATPase domain of HSP90 chaperone/DNA topoisomerase II/histidine kinase"/>
    <property type="match status" value="1"/>
</dbReference>
<dbReference type="GO" id="GO:0005886">
    <property type="term" value="C:plasma membrane"/>
    <property type="evidence" value="ECO:0007669"/>
    <property type="project" value="TreeGrafter"/>
</dbReference>
<evidence type="ECO:0000259" key="12">
    <source>
        <dbReference type="PROSITE" id="PS50885"/>
    </source>
</evidence>
<dbReference type="OrthoDB" id="9762826at2"/>
<organism evidence="13 14">
    <name type="scientific">Clostridium disporicum</name>
    <dbReference type="NCBI Taxonomy" id="84024"/>
    <lineage>
        <taxon>Bacteria</taxon>
        <taxon>Bacillati</taxon>
        <taxon>Bacillota</taxon>
        <taxon>Clostridia</taxon>
        <taxon>Eubacteriales</taxon>
        <taxon>Clostridiaceae</taxon>
        <taxon>Clostridium</taxon>
    </lineage>
</organism>
<keyword evidence="5 13" id="KW-0808">Transferase</keyword>
<gene>
    <name evidence="13" type="primary">phoR_13</name>
    <name evidence="13" type="ORF">ERS852471_03083</name>
</gene>
<feature type="transmembrane region" description="Helical" evidence="10">
    <location>
        <begin position="12"/>
        <end position="32"/>
    </location>
</feature>
<evidence type="ECO:0000313" key="13">
    <source>
        <dbReference type="EMBL" id="CUP14669.1"/>
    </source>
</evidence>
<keyword evidence="4" id="KW-0597">Phosphoprotein</keyword>
<dbReference type="GO" id="GO:0016036">
    <property type="term" value="P:cellular response to phosphate starvation"/>
    <property type="evidence" value="ECO:0007669"/>
    <property type="project" value="TreeGrafter"/>
</dbReference>
<evidence type="ECO:0000256" key="7">
    <source>
        <dbReference type="ARBA" id="ARBA00023012"/>
    </source>
</evidence>
<feature type="domain" description="HAMP" evidence="12">
    <location>
        <begin position="199"/>
        <end position="251"/>
    </location>
</feature>
<dbReference type="FunFam" id="1.10.287.130:FF:000001">
    <property type="entry name" value="Two-component sensor histidine kinase"/>
    <property type="match status" value="1"/>
</dbReference>
<dbReference type="PRINTS" id="PR00344">
    <property type="entry name" value="BCTRLSENSOR"/>
</dbReference>
<dbReference type="PROSITE" id="PS50109">
    <property type="entry name" value="HIS_KIN"/>
    <property type="match status" value="1"/>
</dbReference>
<dbReference type="SMART" id="SM00304">
    <property type="entry name" value="HAMP"/>
    <property type="match status" value="1"/>
</dbReference>
<dbReference type="InterPro" id="IPR003594">
    <property type="entry name" value="HATPase_dom"/>
</dbReference>
<dbReference type="GO" id="GO:0004721">
    <property type="term" value="F:phosphoprotein phosphatase activity"/>
    <property type="evidence" value="ECO:0007669"/>
    <property type="project" value="TreeGrafter"/>
</dbReference>
<dbReference type="Gene3D" id="1.10.287.130">
    <property type="match status" value="1"/>
</dbReference>
<dbReference type="InterPro" id="IPR005467">
    <property type="entry name" value="His_kinase_dom"/>
</dbReference>
<dbReference type="SUPFAM" id="SSF158472">
    <property type="entry name" value="HAMP domain-like"/>
    <property type="match status" value="1"/>
</dbReference>
<feature type="domain" description="Histidine kinase" evidence="11">
    <location>
        <begin position="280"/>
        <end position="496"/>
    </location>
</feature>
<protein>
    <recommendedName>
        <fullName evidence="3">histidine kinase</fullName>
        <ecNumber evidence="3">2.7.13.3</ecNumber>
    </recommendedName>
</protein>
<dbReference type="SUPFAM" id="SSF47384">
    <property type="entry name" value="Homodimeric domain of signal transducing histidine kinase"/>
    <property type="match status" value="1"/>
</dbReference>
<sequence>MNKSISKKLFTITFSLILSVFIINMVVQLLFFEDFYLEKKVKDLKNEVNTFRTMYSYQLVNKNTLYNALSSYEESNNSKMAIFSLDGKLKYLTNYEGGMDDYTALTAFCADLLSNRELIDRVLTHDTVEWTIFTDKSSDNKKIGVVSPMSLQNFNDSIIISVSSIQPIQEAASVIKSFYFYLLICILFVAIILSNIYAKLISKPLIKINRVATKMSNLDFNAKCDVTSQDEIGSLAKTLNFLSSNLENALDDLKDKNLKLENEIERERNLENMRKDFVTSVSHDLKTPIGIISGYAEGLKDDIVTGEDRKIYLETIIDEANKMNSLLNSMLDLSRLETDNATLTLEDFNIVRLLQGMIKKFSLELSNKKITANFITIPPYAYVTGDILKIEQVIQNIITNGIKYSPEGSNINISVLEENDNFTINIENTGVNIPEKELENIFAKFYRLDKSGDRTKKSYGLGLSIVKRILDIHNSIYSISNTSNGVLFKFTLPKSTDIDD</sequence>
<dbReference type="SMART" id="SM00388">
    <property type="entry name" value="HisKA"/>
    <property type="match status" value="1"/>
</dbReference>
<feature type="coiled-coil region" evidence="9">
    <location>
        <begin position="236"/>
        <end position="273"/>
    </location>
</feature>
<evidence type="ECO:0000256" key="6">
    <source>
        <dbReference type="ARBA" id="ARBA00022777"/>
    </source>
</evidence>
<dbReference type="GO" id="GO:0000155">
    <property type="term" value="F:phosphorelay sensor kinase activity"/>
    <property type="evidence" value="ECO:0007669"/>
    <property type="project" value="InterPro"/>
</dbReference>
<dbReference type="SMART" id="SM00387">
    <property type="entry name" value="HATPase_c"/>
    <property type="match status" value="1"/>
</dbReference>
<dbReference type="EC" id="2.7.13.3" evidence="3"/>
<dbReference type="PANTHER" id="PTHR45453">
    <property type="entry name" value="PHOSPHATE REGULON SENSOR PROTEIN PHOR"/>
    <property type="match status" value="1"/>
</dbReference>
<evidence type="ECO:0000256" key="5">
    <source>
        <dbReference type="ARBA" id="ARBA00022679"/>
    </source>
</evidence>
<evidence type="ECO:0000256" key="4">
    <source>
        <dbReference type="ARBA" id="ARBA00022553"/>
    </source>
</evidence>
<dbReference type="EMBL" id="CYZX01000028">
    <property type="protein sequence ID" value="CUP14669.1"/>
    <property type="molecule type" value="Genomic_DNA"/>
</dbReference>
<dbReference type="Pfam" id="PF00512">
    <property type="entry name" value="HisKA"/>
    <property type="match status" value="1"/>
</dbReference>
<evidence type="ECO:0000313" key="14">
    <source>
        <dbReference type="Proteomes" id="UP000095594"/>
    </source>
</evidence>
<dbReference type="RefSeq" id="WP_055268107.1">
    <property type="nucleotide sequence ID" value="NZ_CABIXQ010000028.1"/>
</dbReference>
<proteinExistence type="predicted"/>
<dbReference type="CDD" id="cd06225">
    <property type="entry name" value="HAMP"/>
    <property type="match status" value="1"/>
</dbReference>
<evidence type="ECO:0000256" key="9">
    <source>
        <dbReference type="SAM" id="Coils"/>
    </source>
</evidence>
<accession>A0A174KZE7</accession>
<keyword evidence="10" id="KW-0812">Transmembrane</keyword>
<dbReference type="PANTHER" id="PTHR45453:SF3">
    <property type="entry name" value="HISTIDINE KINASE"/>
    <property type="match status" value="1"/>
</dbReference>
<name>A0A174KZE7_9CLOT</name>
<comment type="subcellular location">
    <subcellularLocation>
        <location evidence="2">Membrane</location>
    </subcellularLocation>
</comment>
<evidence type="ECO:0000256" key="1">
    <source>
        <dbReference type="ARBA" id="ARBA00000085"/>
    </source>
</evidence>
<evidence type="ECO:0000256" key="10">
    <source>
        <dbReference type="SAM" id="Phobius"/>
    </source>
</evidence>
<dbReference type="CDD" id="cd00082">
    <property type="entry name" value="HisKA"/>
    <property type="match status" value="1"/>
</dbReference>